<name>A0A1J3GX15_NOCCA</name>
<evidence type="ECO:0000313" key="2">
    <source>
        <dbReference type="EMBL" id="JAU58852.1"/>
    </source>
</evidence>
<dbReference type="EMBL" id="GEVL01018489">
    <property type="protein sequence ID" value="JAU58852.1"/>
    <property type="molecule type" value="Transcribed_RNA"/>
</dbReference>
<reference evidence="2" key="1">
    <citation type="submission" date="2016-07" db="EMBL/GenBank/DDBJ databases">
        <title>De novo transcriptome assembly of four accessions of the metal hyperaccumulator plant Noccaea caerulescens.</title>
        <authorList>
            <person name="Blande D."/>
            <person name="Halimaa P."/>
            <person name="Tervahauta A.I."/>
            <person name="Aarts M.G."/>
            <person name="Karenlampi S.O."/>
        </authorList>
    </citation>
    <scope>NUCLEOTIDE SEQUENCE</scope>
</reference>
<feature type="compositionally biased region" description="Polar residues" evidence="1">
    <location>
        <begin position="20"/>
        <end position="29"/>
    </location>
</feature>
<evidence type="ECO:0000256" key="1">
    <source>
        <dbReference type="SAM" id="MobiDB-lite"/>
    </source>
</evidence>
<dbReference type="AlphaFoldDB" id="A0A1J3GX15"/>
<feature type="region of interest" description="Disordered" evidence="1">
    <location>
        <begin position="1"/>
        <end position="107"/>
    </location>
</feature>
<dbReference type="PANTHER" id="PTHR37187:SF17">
    <property type="entry name" value="EXPRESSED PROTEIN"/>
    <property type="match status" value="1"/>
</dbReference>
<proteinExistence type="predicted"/>
<feature type="compositionally biased region" description="Basic residues" evidence="1">
    <location>
        <begin position="1"/>
        <end position="14"/>
    </location>
</feature>
<organism evidence="2">
    <name type="scientific">Noccaea caerulescens</name>
    <name type="common">Alpine penny-cress</name>
    <name type="synonym">Thlaspi caerulescens</name>
    <dbReference type="NCBI Taxonomy" id="107243"/>
    <lineage>
        <taxon>Eukaryota</taxon>
        <taxon>Viridiplantae</taxon>
        <taxon>Streptophyta</taxon>
        <taxon>Embryophyta</taxon>
        <taxon>Tracheophyta</taxon>
        <taxon>Spermatophyta</taxon>
        <taxon>Magnoliopsida</taxon>
        <taxon>eudicotyledons</taxon>
        <taxon>Gunneridae</taxon>
        <taxon>Pentapetalae</taxon>
        <taxon>rosids</taxon>
        <taxon>malvids</taxon>
        <taxon>Brassicales</taxon>
        <taxon>Brassicaceae</taxon>
        <taxon>Coluteocarpeae</taxon>
        <taxon>Noccaea</taxon>
    </lineage>
</organism>
<feature type="compositionally biased region" description="Polar residues" evidence="1">
    <location>
        <begin position="49"/>
        <end position="59"/>
    </location>
</feature>
<feature type="region of interest" description="Disordered" evidence="1">
    <location>
        <begin position="121"/>
        <end position="165"/>
    </location>
</feature>
<protein>
    <submittedName>
        <fullName evidence="2">Uncharacterized protein</fullName>
    </submittedName>
</protein>
<dbReference type="PANTHER" id="PTHR37187">
    <property type="entry name" value="EXPRESSED PROTEIN"/>
    <property type="match status" value="1"/>
</dbReference>
<sequence>MPPGAKKRKALKKKKEQEETIGTSTSNKGFNGHGHGEHGSQDDEGESDGNMSSPGSQGNAERDVSPSPLSGQGGKCEDVTAVGRETDSDVDKPPNPCQESGGSGASVLEIAPAVDSSVSKVVISDDENQGNIRGSAAETSKEMKSVKASQVPECSEEKSLLPSGPPVVRTSWLSCCGLFDVSER</sequence>
<accession>A0A1J3GX15</accession>
<gene>
    <name evidence="2" type="ORF">LE_TR22451_c0_g1_i1_g.71601</name>
</gene>